<evidence type="ECO:0000259" key="1">
    <source>
        <dbReference type="PROSITE" id="PS51186"/>
    </source>
</evidence>
<gene>
    <name evidence="2" type="ORF">SAMN04487974_106147</name>
</gene>
<dbReference type="Proteomes" id="UP000199495">
    <property type="component" value="Unassembled WGS sequence"/>
</dbReference>
<dbReference type="RefSeq" id="WP_090596599.1">
    <property type="nucleotide sequence ID" value="NZ_FNCS01000006.1"/>
</dbReference>
<protein>
    <submittedName>
        <fullName evidence="2">Protein N-acetyltransferase, RimJ/RimL family</fullName>
    </submittedName>
</protein>
<dbReference type="STRING" id="440168.SAMN04487974_106147"/>
<feature type="domain" description="N-acetyltransferase" evidence="1">
    <location>
        <begin position="12"/>
        <end position="168"/>
    </location>
</feature>
<sequence length="170" mass="18541">MLKVGQLETERLIVRPFTPADEPGLVAMFADPRVAHFVGEGTALSPEDAALWVANSCDNIDRFGYATGAVILCETGEMIGWAGIARPPDDAEEVIYGLAHAYWGRGYGSELLRGLVGFWCQRHPDKPMRATVDPLNLASVHMLTAQGFVLNQASYEGDDCDLYIRPAEVS</sequence>
<evidence type="ECO:0000313" key="2">
    <source>
        <dbReference type="EMBL" id="SDG71068.1"/>
    </source>
</evidence>
<dbReference type="SUPFAM" id="SSF55729">
    <property type="entry name" value="Acyl-CoA N-acyltransferases (Nat)"/>
    <property type="match status" value="1"/>
</dbReference>
<evidence type="ECO:0000313" key="3">
    <source>
        <dbReference type="Proteomes" id="UP000199495"/>
    </source>
</evidence>
<reference evidence="2 3" key="1">
    <citation type="submission" date="2016-10" db="EMBL/GenBank/DDBJ databases">
        <authorList>
            <person name="de Groot N.N."/>
        </authorList>
    </citation>
    <scope>NUCLEOTIDE SEQUENCE [LARGE SCALE GENOMIC DNA]</scope>
    <source>
        <strain evidence="2 3">CGMCC 1.10267</strain>
    </source>
</reference>
<keyword evidence="2" id="KW-0808">Transferase</keyword>
<dbReference type="InterPro" id="IPR000182">
    <property type="entry name" value="GNAT_dom"/>
</dbReference>
<accession>A0A1G7WGP1</accession>
<dbReference type="InterPro" id="IPR016181">
    <property type="entry name" value="Acyl_CoA_acyltransferase"/>
</dbReference>
<organism evidence="2 3">
    <name type="scientific">Pelagibacterium luteolum</name>
    <dbReference type="NCBI Taxonomy" id="440168"/>
    <lineage>
        <taxon>Bacteria</taxon>
        <taxon>Pseudomonadati</taxon>
        <taxon>Pseudomonadota</taxon>
        <taxon>Alphaproteobacteria</taxon>
        <taxon>Hyphomicrobiales</taxon>
        <taxon>Devosiaceae</taxon>
        <taxon>Pelagibacterium</taxon>
    </lineage>
</organism>
<dbReference type="Pfam" id="PF13302">
    <property type="entry name" value="Acetyltransf_3"/>
    <property type="match status" value="1"/>
</dbReference>
<dbReference type="AlphaFoldDB" id="A0A1G7WGP1"/>
<dbReference type="PROSITE" id="PS51186">
    <property type="entry name" value="GNAT"/>
    <property type="match status" value="1"/>
</dbReference>
<keyword evidence="3" id="KW-1185">Reference proteome</keyword>
<dbReference type="EMBL" id="FNCS01000006">
    <property type="protein sequence ID" value="SDG71068.1"/>
    <property type="molecule type" value="Genomic_DNA"/>
</dbReference>
<dbReference type="InterPro" id="IPR051531">
    <property type="entry name" value="N-acetyltransferase"/>
</dbReference>
<dbReference type="OrthoDB" id="6293260at2"/>
<name>A0A1G7WGP1_9HYPH</name>
<dbReference type="PANTHER" id="PTHR43792:SF16">
    <property type="entry name" value="N-ACETYLTRANSFERASE DOMAIN-CONTAINING PROTEIN"/>
    <property type="match status" value="1"/>
</dbReference>
<dbReference type="PANTHER" id="PTHR43792">
    <property type="entry name" value="GNAT FAMILY, PUTATIVE (AFU_ORTHOLOGUE AFUA_3G00765)-RELATED-RELATED"/>
    <property type="match status" value="1"/>
</dbReference>
<dbReference type="Gene3D" id="3.40.630.30">
    <property type="match status" value="1"/>
</dbReference>
<dbReference type="GO" id="GO:0016747">
    <property type="term" value="F:acyltransferase activity, transferring groups other than amino-acyl groups"/>
    <property type="evidence" value="ECO:0007669"/>
    <property type="project" value="InterPro"/>
</dbReference>
<proteinExistence type="predicted"/>